<feature type="region of interest" description="Disordered" evidence="1">
    <location>
        <begin position="121"/>
        <end position="153"/>
    </location>
</feature>
<protein>
    <submittedName>
        <fullName evidence="2">Uncharacterized protein</fullName>
    </submittedName>
</protein>
<accession>A0ABU6XES6</accession>
<comment type="caution">
    <text evidence="2">The sequence shown here is derived from an EMBL/GenBank/DDBJ whole genome shotgun (WGS) entry which is preliminary data.</text>
</comment>
<name>A0ABU6XES6_9FABA</name>
<proteinExistence type="predicted"/>
<organism evidence="2 3">
    <name type="scientific">Stylosanthes scabra</name>
    <dbReference type="NCBI Taxonomy" id="79078"/>
    <lineage>
        <taxon>Eukaryota</taxon>
        <taxon>Viridiplantae</taxon>
        <taxon>Streptophyta</taxon>
        <taxon>Embryophyta</taxon>
        <taxon>Tracheophyta</taxon>
        <taxon>Spermatophyta</taxon>
        <taxon>Magnoliopsida</taxon>
        <taxon>eudicotyledons</taxon>
        <taxon>Gunneridae</taxon>
        <taxon>Pentapetalae</taxon>
        <taxon>rosids</taxon>
        <taxon>fabids</taxon>
        <taxon>Fabales</taxon>
        <taxon>Fabaceae</taxon>
        <taxon>Papilionoideae</taxon>
        <taxon>50 kb inversion clade</taxon>
        <taxon>dalbergioids sensu lato</taxon>
        <taxon>Dalbergieae</taxon>
        <taxon>Pterocarpus clade</taxon>
        <taxon>Stylosanthes</taxon>
    </lineage>
</organism>
<evidence type="ECO:0000313" key="2">
    <source>
        <dbReference type="EMBL" id="MED6195198.1"/>
    </source>
</evidence>
<reference evidence="2 3" key="1">
    <citation type="journal article" date="2023" name="Plants (Basel)">
        <title>Bridging the Gap: Combining Genomics and Transcriptomics Approaches to Understand Stylosanthes scabra, an Orphan Legume from the Brazilian Caatinga.</title>
        <authorList>
            <person name="Ferreira-Neto J.R.C."/>
            <person name="da Silva M.D."/>
            <person name="Binneck E."/>
            <person name="de Melo N.F."/>
            <person name="da Silva R.H."/>
            <person name="de Melo A.L.T.M."/>
            <person name="Pandolfi V."/>
            <person name="Bustamante F.O."/>
            <person name="Brasileiro-Vidal A.C."/>
            <person name="Benko-Iseppon A.M."/>
        </authorList>
    </citation>
    <scope>NUCLEOTIDE SEQUENCE [LARGE SCALE GENOMIC DNA]</scope>
    <source>
        <tissue evidence="2">Leaves</tissue>
    </source>
</reference>
<evidence type="ECO:0000256" key="1">
    <source>
        <dbReference type="SAM" id="MobiDB-lite"/>
    </source>
</evidence>
<gene>
    <name evidence="2" type="ORF">PIB30_035810</name>
</gene>
<keyword evidence="3" id="KW-1185">Reference proteome</keyword>
<evidence type="ECO:0000313" key="3">
    <source>
        <dbReference type="Proteomes" id="UP001341840"/>
    </source>
</evidence>
<dbReference type="EMBL" id="JASCZI010211621">
    <property type="protein sequence ID" value="MED6195198.1"/>
    <property type="molecule type" value="Genomic_DNA"/>
</dbReference>
<sequence length="275" mass="31816">MARLDKIFVTVYPNDTPREGSEMIDFHSSNQVVFLMWPVKTLENLKKPILMNMRLLELTPIIRIAYEFLAVLSDKSCRYRVFWPCNDEHVQTMFAGHERILSEQVIQLKFGFLRRAQPLQVAPPPERTGEEFESDGDYVRETDGGNSTSSKNECVAETPVGKRFLLLALFPIPNISTMQNHFHMLRVDAMEDKQLEFQAFHYSYHHVIAACASTGLDWGICGSDLHHRKPIQDLRDGVPSHFKLEYLVRVDELEITPYLAIKCKAKERPLSMFER</sequence>
<dbReference type="Proteomes" id="UP001341840">
    <property type="component" value="Unassembled WGS sequence"/>
</dbReference>